<keyword evidence="1" id="KW-0732">Signal</keyword>
<dbReference type="EMBL" id="FN653028">
    <property type="protein sequence ID" value="CBY18749.1"/>
    <property type="molecule type" value="Genomic_DNA"/>
</dbReference>
<dbReference type="PANTHER" id="PTHR43405:SF1">
    <property type="entry name" value="GLYCOSYL HYDROLASE DIGH"/>
    <property type="match status" value="1"/>
</dbReference>
<evidence type="ECO:0000313" key="4">
    <source>
        <dbReference type="Proteomes" id="UP000001307"/>
    </source>
</evidence>
<dbReference type="Proteomes" id="UP000001307">
    <property type="component" value="Unassembled WGS sequence"/>
</dbReference>
<dbReference type="SUPFAM" id="SSF51445">
    <property type="entry name" value="(Trans)glycosidases"/>
    <property type="match status" value="1"/>
</dbReference>
<gene>
    <name evidence="3" type="ORF">GSOID_T00003615001</name>
</gene>
<protein>
    <recommendedName>
        <fullName evidence="2">Glycosyl hydrolase-like 10 domain-containing protein</fullName>
    </recommendedName>
</protein>
<dbReference type="PANTHER" id="PTHR43405">
    <property type="entry name" value="GLYCOSYL HYDROLASE DIGH"/>
    <property type="match status" value="1"/>
</dbReference>
<sequence>MKILPLLAAEALGREFRGVWIATVSNIDWPKQRGLSPEVAQAQLIEQLDLAKEKNFNVVVFQIRPQADAFYRSDLEPWSYWLTNKQGEDPGWDPLEFAVTEAHRRGLELHGWLNPYRANAAESQKENLSPLSPVHQYPDYAYEIGKYIWLDPGSDEIKAHTKAVISDILNRYDVDGLHYDDYFYPYPSYNDNQGFPDQATYEKYLDNGGTMDRDDWRRENVNELIRDTYNLVKNHNSHVNFGVAPFGIWRPGNPPGIVGMDAYETLYCDSKKWLNEGWLDYLAPQLYWPIYSSGQPFEDLYDWWNSQNYKDRHVMTGLYASGVMENVKDWPAQEIVDQIELMRNKQLSTGVGEIHFSMQAFEKNVKGLTDLLHSTVYSNKSNVPALTWRFGNYPNIPSPPNLSINDWTVEITTNWGDRSYLVYKDEKLVDIIGNHMFKQENKIVYKVPKDLQNQNLCFKTMSLDRLESGCQNVCHLGFVVDHFETCGDLACNFDLNENRVCMDGVDDEWLCHAVGCLHCPANQYGYRCLWENQ</sequence>
<reference evidence="3" key="1">
    <citation type="journal article" date="2010" name="Science">
        <title>Plasticity of animal genome architecture unmasked by rapid evolution of a pelagic tunicate.</title>
        <authorList>
            <person name="Denoeud F."/>
            <person name="Henriet S."/>
            <person name="Mungpakdee S."/>
            <person name="Aury J.M."/>
            <person name="Da Silva C."/>
            <person name="Brinkmann H."/>
            <person name="Mikhaleva J."/>
            <person name="Olsen L.C."/>
            <person name="Jubin C."/>
            <person name="Canestro C."/>
            <person name="Bouquet J.M."/>
            <person name="Danks G."/>
            <person name="Poulain J."/>
            <person name="Campsteijn C."/>
            <person name="Adamski M."/>
            <person name="Cross I."/>
            <person name="Yadetie F."/>
            <person name="Muffato M."/>
            <person name="Louis A."/>
            <person name="Butcher S."/>
            <person name="Tsagkogeorga G."/>
            <person name="Konrad A."/>
            <person name="Singh S."/>
            <person name="Jensen M.F."/>
            <person name="Cong E.H."/>
            <person name="Eikeseth-Otteraa H."/>
            <person name="Noel B."/>
            <person name="Anthouard V."/>
            <person name="Porcel B.M."/>
            <person name="Kachouri-Lafond R."/>
            <person name="Nishino A."/>
            <person name="Ugolini M."/>
            <person name="Chourrout P."/>
            <person name="Nishida H."/>
            <person name="Aasland R."/>
            <person name="Huzurbazar S."/>
            <person name="Westhof E."/>
            <person name="Delsuc F."/>
            <person name="Lehrach H."/>
            <person name="Reinhardt R."/>
            <person name="Weissenbach J."/>
            <person name="Roy S.W."/>
            <person name="Artiguenave F."/>
            <person name="Postlethwait J.H."/>
            <person name="Manak J.R."/>
            <person name="Thompson E.M."/>
            <person name="Jaillon O."/>
            <person name="Du Pasquier L."/>
            <person name="Boudinot P."/>
            <person name="Liberles D.A."/>
            <person name="Volff J.N."/>
            <person name="Philippe H."/>
            <person name="Lenhard B."/>
            <person name="Roest Crollius H."/>
            <person name="Wincker P."/>
            <person name="Chourrout D."/>
        </authorList>
    </citation>
    <scope>NUCLEOTIDE SEQUENCE [LARGE SCALE GENOMIC DNA]</scope>
</reference>
<dbReference type="Pfam" id="PF02638">
    <property type="entry name" value="GHL10"/>
    <property type="match status" value="1"/>
</dbReference>
<dbReference type="InParanoid" id="E4X7S6"/>
<evidence type="ECO:0000313" key="3">
    <source>
        <dbReference type="EMBL" id="CBY18749.1"/>
    </source>
</evidence>
<name>E4X7S6_OIKDI</name>
<dbReference type="InterPro" id="IPR003790">
    <property type="entry name" value="GHL10"/>
</dbReference>
<evidence type="ECO:0000259" key="2">
    <source>
        <dbReference type="Pfam" id="PF02638"/>
    </source>
</evidence>
<dbReference type="AlphaFoldDB" id="E4X7S6"/>
<accession>E4X7S6</accession>
<evidence type="ECO:0000256" key="1">
    <source>
        <dbReference type="ARBA" id="ARBA00022729"/>
    </source>
</evidence>
<organism evidence="3">
    <name type="scientific">Oikopleura dioica</name>
    <name type="common">Tunicate</name>
    <dbReference type="NCBI Taxonomy" id="34765"/>
    <lineage>
        <taxon>Eukaryota</taxon>
        <taxon>Metazoa</taxon>
        <taxon>Chordata</taxon>
        <taxon>Tunicata</taxon>
        <taxon>Appendicularia</taxon>
        <taxon>Copelata</taxon>
        <taxon>Oikopleuridae</taxon>
        <taxon>Oikopleura</taxon>
    </lineage>
</organism>
<feature type="domain" description="Glycosyl hydrolase-like 10" evidence="2">
    <location>
        <begin position="15"/>
        <end position="325"/>
    </location>
</feature>
<proteinExistence type="predicted"/>
<dbReference type="Gene3D" id="3.20.20.80">
    <property type="entry name" value="Glycosidases"/>
    <property type="match status" value="1"/>
</dbReference>
<dbReference type="InterPro" id="IPR017853">
    <property type="entry name" value="GH"/>
</dbReference>
<keyword evidence="4" id="KW-1185">Reference proteome</keyword>
<dbReference type="InterPro" id="IPR052177">
    <property type="entry name" value="Divisome_Glycosyl_Hydrolase"/>
</dbReference>
<dbReference type="OrthoDB" id="2018923at2759"/>